<evidence type="ECO:0000256" key="5">
    <source>
        <dbReference type="ARBA" id="ARBA00023136"/>
    </source>
</evidence>
<keyword evidence="4" id="KW-1133">Transmembrane helix</keyword>
<reference evidence="6" key="1">
    <citation type="submission" date="2017-02" db="UniProtKB">
        <authorList>
            <consortium name="WormBaseParasite"/>
        </authorList>
    </citation>
    <scope>IDENTIFICATION</scope>
</reference>
<dbReference type="PANTHER" id="PTHR48041">
    <property type="entry name" value="ABC TRANSPORTER G FAMILY MEMBER 28"/>
    <property type="match status" value="1"/>
</dbReference>
<evidence type="ECO:0000256" key="2">
    <source>
        <dbReference type="ARBA" id="ARBA00022448"/>
    </source>
</evidence>
<evidence type="ECO:0000256" key="3">
    <source>
        <dbReference type="ARBA" id="ARBA00022692"/>
    </source>
</evidence>
<accession>A0A0R3TSM0</accession>
<keyword evidence="3" id="KW-0812">Transmembrane</keyword>
<dbReference type="AlphaFoldDB" id="A0A0R3TSM0"/>
<organism evidence="6">
    <name type="scientific">Rodentolepis nana</name>
    <name type="common">Dwarf tapeworm</name>
    <name type="synonym">Hymenolepis nana</name>
    <dbReference type="NCBI Taxonomy" id="102285"/>
    <lineage>
        <taxon>Eukaryota</taxon>
        <taxon>Metazoa</taxon>
        <taxon>Spiralia</taxon>
        <taxon>Lophotrochozoa</taxon>
        <taxon>Platyhelminthes</taxon>
        <taxon>Cestoda</taxon>
        <taxon>Eucestoda</taxon>
        <taxon>Cyclophyllidea</taxon>
        <taxon>Hymenolepididae</taxon>
        <taxon>Rodentolepis</taxon>
    </lineage>
</organism>
<sequence>LYFLCAGQCLYRGPVKRLVPYLASIGFQCPRYHNPSDFLMDLTSVEDDQNAASSTLLTAVTTGRLEEELKRIESSGTSSFSESMNAAIRLVDGKDGLDATYDVRGKLSAADRNGTSIFRKMVFAPSVKVQDRTDANEIAVSICKSSLKLELPKTP</sequence>
<comment type="subcellular location">
    <subcellularLocation>
        <location evidence="1">Membrane</location>
        <topology evidence="1">Multi-pass membrane protein</topology>
    </subcellularLocation>
</comment>
<dbReference type="GO" id="GO:0005886">
    <property type="term" value="C:plasma membrane"/>
    <property type="evidence" value="ECO:0007669"/>
    <property type="project" value="TreeGrafter"/>
</dbReference>
<protein>
    <submittedName>
        <fullName evidence="6">Thioredoxin_14 domain-containing protein</fullName>
    </submittedName>
</protein>
<evidence type="ECO:0000313" key="6">
    <source>
        <dbReference type="WBParaSite" id="HNAJ_0001065101-mRNA-1"/>
    </source>
</evidence>
<proteinExistence type="predicted"/>
<dbReference type="WBParaSite" id="HNAJ_0001065101-mRNA-1">
    <property type="protein sequence ID" value="HNAJ_0001065101-mRNA-1"/>
    <property type="gene ID" value="HNAJ_0001065101"/>
</dbReference>
<dbReference type="PANTHER" id="PTHR48041:SF78">
    <property type="entry name" value="ABC TRANSPORTER EXPRESSED IN TRACHEA, ISOFORM A"/>
    <property type="match status" value="1"/>
</dbReference>
<dbReference type="InterPro" id="IPR050352">
    <property type="entry name" value="ABCG_transporters"/>
</dbReference>
<name>A0A0R3TSM0_RODNA</name>
<keyword evidence="5" id="KW-0472">Membrane</keyword>
<dbReference type="STRING" id="102285.A0A0R3TSM0"/>
<evidence type="ECO:0000256" key="1">
    <source>
        <dbReference type="ARBA" id="ARBA00004141"/>
    </source>
</evidence>
<keyword evidence="2" id="KW-0813">Transport</keyword>
<dbReference type="GO" id="GO:0042626">
    <property type="term" value="F:ATPase-coupled transmembrane transporter activity"/>
    <property type="evidence" value="ECO:0007669"/>
    <property type="project" value="TreeGrafter"/>
</dbReference>
<evidence type="ECO:0000256" key="4">
    <source>
        <dbReference type="ARBA" id="ARBA00022989"/>
    </source>
</evidence>